<reference evidence="1 2" key="1">
    <citation type="submission" date="2018-06" db="EMBL/GenBank/DDBJ databases">
        <authorList>
            <consortium name="Pathogen Informatics"/>
            <person name="Doyle S."/>
        </authorList>
    </citation>
    <scope>NUCLEOTIDE SEQUENCE [LARGE SCALE GENOMIC DNA]</scope>
    <source>
        <strain evidence="1 2">NCTC9177</strain>
    </source>
</reference>
<dbReference type="EMBL" id="UGKR01000003">
    <property type="protein sequence ID" value="STS89579.1"/>
    <property type="molecule type" value="Genomic_DNA"/>
</dbReference>
<proteinExistence type="predicted"/>
<gene>
    <name evidence="1" type="primary">yccS_3</name>
    <name evidence="1" type="ORF">NCTC9177_03461</name>
</gene>
<protein>
    <submittedName>
        <fullName evidence="1">Efflux (PET) family inner membrane protein YccS</fullName>
    </submittedName>
</protein>
<accession>A0A7H4MGX9</accession>
<evidence type="ECO:0000313" key="2">
    <source>
        <dbReference type="Proteomes" id="UP000254545"/>
    </source>
</evidence>
<name>A0A7H4MGX9_KLEVA</name>
<evidence type="ECO:0000313" key="1">
    <source>
        <dbReference type="EMBL" id="STS89579.1"/>
    </source>
</evidence>
<sequence length="30" mass="3634">MNANCRYLDAILEQYHQGRDNRLAYRVRPP</sequence>
<comment type="caution">
    <text evidence="1">The sequence shown here is derived from an EMBL/GenBank/DDBJ whole genome shotgun (WGS) entry which is preliminary data.</text>
</comment>
<dbReference type="Proteomes" id="UP000254545">
    <property type="component" value="Unassembled WGS sequence"/>
</dbReference>
<organism evidence="1 2">
    <name type="scientific">Klebsiella variicola</name>
    <dbReference type="NCBI Taxonomy" id="244366"/>
    <lineage>
        <taxon>Bacteria</taxon>
        <taxon>Pseudomonadati</taxon>
        <taxon>Pseudomonadota</taxon>
        <taxon>Gammaproteobacteria</taxon>
        <taxon>Enterobacterales</taxon>
        <taxon>Enterobacteriaceae</taxon>
        <taxon>Klebsiella/Raoultella group</taxon>
        <taxon>Klebsiella</taxon>
        <taxon>Klebsiella pneumoniae complex</taxon>
    </lineage>
</organism>
<dbReference type="AlphaFoldDB" id="A0A7H4MGX9"/>